<reference evidence="2" key="1">
    <citation type="submission" date="2016-11" db="UniProtKB">
        <authorList>
            <consortium name="WormBaseParasite"/>
        </authorList>
    </citation>
    <scope>IDENTIFICATION</scope>
</reference>
<proteinExistence type="predicted"/>
<dbReference type="WBParaSite" id="Hba_09135">
    <property type="protein sequence ID" value="Hba_09135"/>
    <property type="gene ID" value="Hba_09135"/>
</dbReference>
<organism evidence="1 2">
    <name type="scientific">Heterorhabditis bacteriophora</name>
    <name type="common">Entomopathogenic nematode worm</name>
    <dbReference type="NCBI Taxonomy" id="37862"/>
    <lineage>
        <taxon>Eukaryota</taxon>
        <taxon>Metazoa</taxon>
        <taxon>Ecdysozoa</taxon>
        <taxon>Nematoda</taxon>
        <taxon>Chromadorea</taxon>
        <taxon>Rhabditida</taxon>
        <taxon>Rhabditina</taxon>
        <taxon>Rhabditomorpha</taxon>
        <taxon>Strongyloidea</taxon>
        <taxon>Heterorhabditidae</taxon>
        <taxon>Heterorhabditis</taxon>
    </lineage>
</organism>
<accession>A0A1I7WVE5</accession>
<sequence>MPSDGSFGKHALLSSGLLPQGSSPTFPWGGEGIILDASEAFGTAVLNCFRSSSSPRYGTWNVYKATNSWPDCGSNPPLLCTGVTWLAIFTSVADGLPRDHTDWRQSVGGGFDPYGIPLFEPPPTDWRQSVWSLGSPSATEVKIASQVTPVHKSGGFEPQSGQLFVALYTFHVPYLMLFQHGWHRHLGDDELLKQFSTAVPNASEASKIIPSPPQGKLIVSALITKYLYTYAREFHYLSLSSVILRSNHKCLQAETAILMSILAQLVIERVWQ</sequence>
<keyword evidence="1" id="KW-1185">Reference proteome</keyword>
<name>A0A1I7WVE5_HETBA</name>
<protein>
    <submittedName>
        <fullName evidence="2">Fungal_trans domain-containing protein</fullName>
    </submittedName>
</protein>
<dbReference type="Proteomes" id="UP000095283">
    <property type="component" value="Unplaced"/>
</dbReference>
<evidence type="ECO:0000313" key="1">
    <source>
        <dbReference type="Proteomes" id="UP000095283"/>
    </source>
</evidence>
<dbReference type="AlphaFoldDB" id="A0A1I7WVE5"/>
<evidence type="ECO:0000313" key="2">
    <source>
        <dbReference type="WBParaSite" id="Hba_09135"/>
    </source>
</evidence>